<name>A0A0L0KR64_9ACTN</name>
<accession>A0A0L0KR64</accession>
<dbReference type="AlphaFoldDB" id="A0A0L0KR64"/>
<gene>
    <name evidence="1" type="ORF">IQ63_00235</name>
</gene>
<reference evidence="2" key="1">
    <citation type="submission" date="2014-07" db="EMBL/GenBank/DDBJ databases">
        <title>Genome sequencing of plant-pathogenic Streptomyces species.</title>
        <authorList>
            <person name="Harrison J."/>
            <person name="Sapp M."/>
            <person name="Thwaites R."/>
            <person name="Studholme D.J."/>
        </authorList>
    </citation>
    <scope>NUCLEOTIDE SEQUENCE [LARGE SCALE GENOMIC DNA]</scope>
    <source>
        <strain evidence="2">NCPPB 4445</strain>
    </source>
</reference>
<evidence type="ECO:0000313" key="1">
    <source>
        <dbReference type="EMBL" id="KND40323.1"/>
    </source>
</evidence>
<dbReference type="EMBL" id="JPPY01000002">
    <property type="protein sequence ID" value="KND40323.1"/>
    <property type="molecule type" value="Genomic_DNA"/>
</dbReference>
<dbReference type="OrthoDB" id="4198022at2"/>
<organism evidence="1 2">
    <name type="scientific">Streptomyces acidiscabies</name>
    <dbReference type="NCBI Taxonomy" id="42234"/>
    <lineage>
        <taxon>Bacteria</taxon>
        <taxon>Bacillati</taxon>
        <taxon>Actinomycetota</taxon>
        <taxon>Actinomycetes</taxon>
        <taxon>Kitasatosporales</taxon>
        <taxon>Streptomycetaceae</taxon>
        <taxon>Streptomyces</taxon>
    </lineage>
</organism>
<sequence>MDLDEYRTTYLLYAPAKNPDGWHLDLAAFAAALDAAFSGVRYETRQGRQLRLSFWAVAEGEGPLYENPVHSGIVFDGFASNEGRDTVLLTDNTPAEAAVFIRWLRDTVLPSPELIRFTTEGAVEKGIETDWRMPADGDEGRIAEELRHHIEVVEG</sequence>
<dbReference type="PATRIC" id="fig|42234.21.peg.53"/>
<protein>
    <submittedName>
        <fullName evidence="1">Uncharacterized protein</fullName>
    </submittedName>
</protein>
<comment type="caution">
    <text evidence="1">The sequence shown here is derived from an EMBL/GenBank/DDBJ whole genome shotgun (WGS) entry which is preliminary data.</text>
</comment>
<proteinExistence type="predicted"/>
<dbReference type="Proteomes" id="UP000037151">
    <property type="component" value="Unassembled WGS sequence"/>
</dbReference>
<dbReference type="RefSeq" id="WP_050368834.1">
    <property type="nucleotide sequence ID" value="NZ_KQ257790.1"/>
</dbReference>
<evidence type="ECO:0000313" key="2">
    <source>
        <dbReference type="Proteomes" id="UP000037151"/>
    </source>
</evidence>